<sequence>MNTLNTNIGGHPLHHQHLQYQYPQHQHHFQHGIMNQYQHGFPQSIPTPPILHTPTSSAPATHKLLIPESHPSAIRIGSSSPVSQISAPQTPIQHVPVALPSIRELLNPSNSPQAEPPTPRPATSISLRTSLSTPQPQSEPLPLLRPSPIRSNSLQQTPVTTAPLPHELNRSNSFQQHQHLQPLTISTLEQQRQIEQRTQPVKTTNFHPYSAGSRELQGSALSSSRKKRQNLPRKTTLVLLNWLSEHLDIPYPSSREKYELLKETNLTIQQLDNWFINARRRKISVLRKLKENDQNIALSL</sequence>
<keyword evidence="8" id="KW-1185">Reference proteome</keyword>
<evidence type="ECO:0000256" key="3">
    <source>
        <dbReference type="ARBA" id="ARBA00023242"/>
    </source>
</evidence>
<dbReference type="PANTHER" id="PTHR11850">
    <property type="entry name" value="HOMEOBOX PROTEIN TRANSCRIPTION FACTORS"/>
    <property type="match status" value="1"/>
</dbReference>
<evidence type="ECO:0000256" key="5">
    <source>
        <dbReference type="SAM" id="MobiDB-lite"/>
    </source>
</evidence>
<comment type="subcellular location">
    <subcellularLocation>
        <location evidence="4">Nucleus</location>
    </subcellularLocation>
</comment>
<evidence type="ECO:0000259" key="6">
    <source>
        <dbReference type="PROSITE" id="PS50071"/>
    </source>
</evidence>
<evidence type="ECO:0000256" key="1">
    <source>
        <dbReference type="ARBA" id="ARBA00023125"/>
    </source>
</evidence>
<dbReference type="SUPFAM" id="SSF46689">
    <property type="entry name" value="Homeodomain-like"/>
    <property type="match status" value="1"/>
</dbReference>
<dbReference type="GO" id="GO:0006355">
    <property type="term" value="P:regulation of DNA-templated transcription"/>
    <property type="evidence" value="ECO:0007669"/>
    <property type="project" value="InterPro"/>
</dbReference>
<reference evidence="7" key="1">
    <citation type="journal article" date="2021" name="Open Biol.">
        <title>Shared evolutionary footprints suggest mitochondrial oxidative damage underlies multiple complex I losses in fungi.</title>
        <authorList>
            <person name="Schikora-Tamarit M.A."/>
            <person name="Marcet-Houben M."/>
            <person name="Nosek J."/>
            <person name="Gabaldon T."/>
        </authorList>
    </citation>
    <scope>NUCLEOTIDE SEQUENCE</scope>
    <source>
        <strain evidence="7">CBS2887</strain>
    </source>
</reference>
<gene>
    <name evidence="7" type="ORF">WICPIJ_001689</name>
</gene>
<protein>
    <recommendedName>
        <fullName evidence="6">Homeobox domain-containing protein</fullName>
    </recommendedName>
</protein>
<reference evidence="7" key="2">
    <citation type="submission" date="2021-01" db="EMBL/GenBank/DDBJ databases">
        <authorList>
            <person name="Schikora-Tamarit M.A."/>
        </authorList>
    </citation>
    <scope>NUCLEOTIDE SEQUENCE</scope>
    <source>
        <strain evidence="7">CBS2887</strain>
    </source>
</reference>
<dbReference type="PROSITE" id="PS50071">
    <property type="entry name" value="HOMEOBOX_2"/>
    <property type="match status" value="1"/>
</dbReference>
<dbReference type="SMART" id="SM00389">
    <property type="entry name" value="HOX"/>
    <property type="match status" value="1"/>
</dbReference>
<keyword evidence="3 4" id="KW-0539">Nucleus</keyword>
<proteinExistence type="predicted"/>
<feature type="region of interest" description="Disordered" evidence="5">
    <location>
        <begin position="105"/>
        <end position="167"/>
    </location>
</feature>
<feature type="region of interest" description="Disordered" evidence="5">
    <location>
        <begin position="197"/>
        <end position="230"/>
    </location>
</feature>
<accession>A0A9P8QCU5</accession>
<dbReference type="GO" id="GO:0003677">
    <property type="term" value="F:DNA binding"/>
    <property type="evidence" value="ECO:0007669"/>
    <property type="project" value="UniProtKB-UniRule"/>
</dbReference>
<dbReference type="InterPro" id="IPR001356">
    <property type="entry name" value="HD"/>
</dbReference>
<dbReference type="AlphaFoldDB" id="A0A9P8QCU5"/>
<comment type="caution">
    <text evidence="7">The sequence shown here is derived from an EMBL/GenBank/DDBJ whole genome shotgun (WGS) entry which is preliminary data.</text>
</comment>
<name>A0A9P8QCU5_WICPI</name>
<dbReference type="GO" id="GO:0005634">
    <property type="term" value="C:nucleus"/>
    <property type="evidence" value="ECO:0007669"/>
    <property type="project" value="UniProtKB-SubCell"/>
</dbReference>
<dbReference type="OrthoDB" id="10056939at2759"/>
<evidence type="ECO:0000313" key="8">
    <source>
        <dbReference type="Proteomes" id="UP000774326"/>
    </source>
</evidence>
<feature type="DNA-binding region" description="Homeobox" evidence="4">
    <location>
        <begin position="224"/>
        <end position="286"/>
    </location>
</feature>
<dbReference type="Proteomes" id="UP000774326">
    <property type="component" value="Unassembled WGS sequence"/>
</dbReference>
<feature type="domain" description="Homeobox" evidence="6">
    <location>
        <begin position="222"/>
        <end position="285"/>
    </location>
</feature>
<evidence type="ECO:0000313" key="7">
    <source>
        <dbReference type="EMBL" id="KAH3687345.1"/>
    </source>
</evidence>
<evidence type="ECO:0000256" key="2">
    <source>
        <dbReference type="ARBA" id="ARBA00023155"/>
    </source>
</evidence>
<keyword evidence="2 4" id="KW-0371">Homeobox</keyword>
<feature type="compositionally biased region" description="Polar residues" evidence="5">
    <location>
        <begin position="197"/>
        <end position="207"/>
    </location>
</feature>
<organism evidence="7 8">
    <name type="scientific">Wickerhamomyces pijperi</name>
    <name type="common">Yeast</name>
    <name type="synonym">Pichia pijperi</name>
    <dbReference type="NCBI Taxonomy" id="599730"/>
    <lineage>
        <taxon>Eukaryota</taxon>
        <taxon>Fungi</taxon>
        <taxon>Dikarya</taxon>
        <taxon>Ascomycota</taxon>
        <taxon>Saccharomycotina</taxon>
        <taxon>Saccharomycetes</taxon>
        <taxon>Phaffomycetales</taxon>
        <taxon>Wickerhamomycetaceae</taxon>
        <taxon>Wickerhamomyces</taxon>
    </lineage>
</organism>
<keyword evidence="1 4" id="KW-0238">DNA-binding</keyword>
<dbReference type="Gene3D" id="1.10.10.60">
    <property type="entry name" value="Homeodomain-like"/>
    <property type="match status" value="1"/>
</dbReference>
<dbReference type="InterPro" id="IPR008422">
    <property type="entry name" value="KN_HD"/>
</dbReference>
<evidence type="ECO:0000256" key="4">
    <source>
        <dbReference type="PROSITE-ProRule" id="PRU00108"/>
    </source>
</evidence>
<dbReference type="Pfam" id="PF05920">
    <property type="entry name" value="Homeobox_KN"/>
    <property type="match status" value="1"/>
</dbReference>
<dbReference type="CDD" id="cd00086">
    <property type="entry name" value="homeodomain"/>
    <property type="match status" value="1"/>
</dbReference>
<dbReference type="InterPro" id="IPR050224">
    <property type="entry name" value="TALE_homeobox"/>
</dbReference>
<dbReference type="InterPro" id="IPR009057">
    <property type="entry name" value="Homeodomain-like_sf"/>
</dbReference>
<dbReference type="EMBL" id="JAEUBG010000862">
    <property type="protein sequence ID" value="KAH3687345.1"/>
    <property type="molecule type" value="Genomic_DNA"/>
</dbReference>